<feature type="compositionally biased region" description="Basic and acidic residues" evidence="1">
    <location>
        <begin position="60"/>
        <end position="90"/>
    </location>
</feature>
<feature type="compositionally biased region" description="Basic and acidic residues" evidence="1">
    <location>
        <begin position="30"/>
        <end position="53"/>
    </location>
</feature>
<reference evidence="2 3" key="1">
    <citation type="submission" date="2018-04" db="EMBL/GenBank/DDBJ databases">
        <authorList>
            <person name="Zhang X."/>
            <person name="Yuan J."/>
            <person name="Li F."/>
            <person name="Xiang J."/>
        </authorList>
    </citation>
    <scope>NUCLEOTIDE SEQUENCE [LARGE SCALE GENOMIC DNA]</scope>
    <source>
        <tissue evidence="2">Muscle</tissue>
    </source>
</reference>
<evidence type="ECO:0000313" key="3">
    <source>
        <dbReference type="Proteomes" id="UP000283509"/>
    </source>
</evidence>
<dbReference type="EMBL" id="QCYY01001692">
    <property type="protein sequence ID" value="ROT76118.1"/>
    <property type="molecule type" value="Genomic_DNA"/>
</dbReference>
<name>A0A423TI39_PENVA</name>
<dbReference type="AlphaFoldDB" id="A0A423TI39"/>
<sequence>MGRGGGRSRVRRRRGHGEARRRKAPGEGAGTRERDAGAAREMEVERLRGEGREGTTGARSTEKKKDWRAGARERGQIRQTGPDKEKESGRHGMQQAIDRHVPGRREPDRQSGPSVRATHGPYSPPADDRWFRSFFFPPLPSLDGPIEPPSPPFRTPPCSPHPSCLSSVPVIISTNVKCGFREKQPVLSFGSTLTQQAGRAPSAVTSVCLSVSRLHTHALSLQLLLSFCPLRLRLPVLFLLFPSLGRSPPHCHPVLLLVSRSPTSRVTCLFSCLFSSPSPVTVCVTSLSLLAPLICHLVCFLPLCVLPSRCHLFCLYASRLRPHGAVTCWSSWPLSFPPSPVTLFVFLPLSSSPSPVHLFCFCLSAVTSRCSLFAFVSVSLHWSTVFCFGLRSVPSVCLLPSVCR</sequence>
<organism evidence="2 3">
    <name type="scientific">Penaeus vannamei</name>
    <name type="common">Whiteleg shrimp</name>
    <name type="synonym">Litopenaeus vannamei</name>
    <dbReference type="NCBI Taxonomy" id="6689"/>
    <lineage>
        <taxon>Eukaryota</taxon>
        <taxon>Metazoa</taxon>
        <taxon>Ecdysozoa</taxon>
        <taxon>Arthropoda</taxon>
        <taxon>Crustacea</taxon>
        <taxon>Multicrustacea</taxon>
        <taxon>Malacostraca</taxon>
        <taxon>Eumalacostraca</taxon>
        <taxon>Eucarida</taxon>
        <taxon>Decapoda</taxon>
        <taxon>Dendrobranchiata</taxon>
        <taxon>Penaeoidea</taxon>
        <taxon>Penaeidae</taxon>
        <taxon>Penaeus</taxon>
    </lineage>
</organism>
<evidence type="ECO:0000313" key="2">
    <source>
        <dbReference type="EMBL" id="ROT76118.1"/>
    </source>
</evidence>
<gene>
    <name evidence="2" type="ORF">C7M84_005299</name>
</gene>
<proteinExistence type="predicted"/>
<protein>
    <submittedName>
        <fullName evidence="2">Uncharacterized protein</fullName>
    </submittedName>
</protein>
<comment type="caution">
    <text evidence="2">The sequence shown here is derived from an EMBL/GenBank/DDBJ whole genome shotgun (WGS) entry which is preliminary data.</text>
</comment>
<accession>A0A423TI39</accession>
<dbReference type="Proteomes" id="UP000283509">
    <property type="component" value="Unassembled WGS sequence"/>
</dbReference>
<evidence type="ECO:0000256" key="1">
    <source>
        <dbReference type="SAM" id="MobiDB-lite"/>
    </source>
</evidence>
<feature type="compositionally biased region" description="Basic residues" evidence="1">
    <location>
        <begin position="1"/>
        <end position="23"/>
    </location>
</feature>
<feature type="region of interest" description="Disordered" evidence="1">
    <location>
        <begin position="1"/>
        <end position="126"/>
    </location>
</feature>
<feature type="compositionally biased region" description="Basic and acidic residues" evidence="1">
    <location>
        <begin position="97"/>
        <end position="109"/>
    </location>
</feature>
<keyword evidence="3" id="KW-1185">Reference proteome</keyword>
<reference evidence="2 3" key="2">
    <citation type="submission" date="2019-01" db="EMBL/GenBank/DDBJ databases">
        <title>The decoding of complex shrimp genome reveals the adaptation for benthos swimmer, frequently molting mechanism and breeding impact on genome.</title>
        <authorList>
            <person name="Sun Y."/>
            <person name="Gao Y."/>
            <person name="Yu Y."/>
        </authorList>
    </citation>
    <scope>NUCLEOTIDE SEQUENCE [LARGE SCALE GENOMIC DNA]</scope>
    <source>
        <tissue evidence="2">Muscle</tissue>
    </source>
</reference>